<dbReference type="EC" id="2.7.1.8" evidence="2"/>
<dbReference type="CDD" id="cd24082">
    <property type="entry name" value="ASKHA_NBD_GspK-like"/>
    <property type="match status" value="1"/>
</dbReference>
<dbReference type="Gene3D" id="3.30.420.40">
    <property type="match status" value="2"/>
</dbReference>
<dbReference type="EMBL" id="FXXP01000002">
    <property type="protein sequence ID" value="SMX28655.1"/>
    <property type="molecule type" value="Genomic_DNA"/>
</dbReference>
<keyword evidence="2" id="KW-0418">Kinase</keyword>
<dbReference type="InterPro" id="IPR002731">
    <property type="entry name" value="ATPase_BadF"/>
</dbReference>
<dbReference type="Proteomes" id="UP000225972">
    <property type="component" value="Unassembled WGS sequence"/>
</dbReference>
<dbReference type="SUPFAM" id="SSF53067">
    <property type="entry name" value="Actin-like ATPase domain"/>
    <property type="match status" value="2"/>
</dbReference>
<keyword evidence="3" id="KW-1185">Reference proteome</keyword>
<gene>
    <name evidence="2" type="primary">gspK_2</name>
    <name evidence="2" type="ORF">TRP8649_02780</name>
</gene>
<dbReference type="InterPro" id="IPR052519">
    <property type="entry name" value="Euk-type_GlcNAc_Kinase"/>
</dbReference>
<dbReference type="PANTHER" id="PTHR43190:SF3">
    <property type="entry name" value="N-ACETYL-D-GLUCOSAMINE KINASE"/>
    <property type="match status" value="1"/>
</dbReference>
<name>A0A238JE08_9RHOB</name>
<dbReference type="AlphaFoldDB" id="A0A238JE08"/>
<protein>
    <submittedName>
        <fullName evidence="2">Glucosamine kinase GspK</fullName>
        <ecNumber evidence="2">2.7.1.8</ecNumber>
    </submittedName>
</protein>
<evidence type="ECO:0000259" key="1">
    <source>
        <dbReference type="Pfam" id="PF01869"/>
    </source>
</evidence>
<dbReference type="GO" id="GO:0047931">
    <property type="term" value="F:glucosamine kinase activity"/>
    <property type="evidence" value="ECO:0007669"/>
    <property type="project" value="UniProtKB-EC"/>
</dbReference>
<dbReference type="OrthoDB" id="63487at2"/>
<proteinExistence type="predicted"/>
<keyword evidence="2" id="KW-0808">Transferase</keyword>
<evidence type="ECO:0000313" key="3">
    <source>
        <dbReference type="Proteomes" id="UP000225972"/>
    </source>
</evidence>
<organism evidence="2 3">
    <name type="scientific">Pelagimonas phthalicica</name>
    <dbReference type="NCBI Taxonomy" id="1037362"/>
    <lineage>
        <taxon>Bacteria</taxon>
        <taxon>Pseudomonadati</taxon>
        <taxon>Pseudomonadota</taxon>
        <taxon>Alphaproteobacteria</taxon>
        <taxon>Rhodobacterales</taxon>
        <taxon>Roseobacteraceae</taxon>
        <taxon>Pelagimonas</taxon>
    </lineage>
</organism>
<dbReference type="PANTHER" id="PTHR43190">
    <property type="entry name" value="N-ACETYL-D-GLUCOSAMINE KINASE"/>
    <property type="match status" value="1"/>
</dbReference>
<sequence>MIDLGNTMSIPVVAADGGGTRCRLAVRSGAGDVSVVVGSANVTTGFDAALSEIRRGLSALAAKSGFSEADLISFPAFFGLAGVTGKTISERVAAALPLQQVRVTDDRPTALRGGLGHRDGVLVHCGTGSFFAMQQGGKTRFGGGWGPILGDQASAYWVGRRALSITLRAEDGLVAQSNLSRSLLERHKSAAGIVSFAAMARQAEMAAIAPLVTGLAQQGDPLAQSIMQEAGTSIATTAQAMGWQPGLAICLTGGIAAHYAPYLPVNMQKNITQPLGEPLQGALSLAQDFSKEFLDERC</sequence>
<reference evidence="3" key="1">
    <citation type="submission" date="2017-05" db="EMBL/GenBank/DDBJ databases">
        <authorList>
            <person name="Rodrigo-Torres L."/>
            <person name="Arahal R. D."/>
            <person name="Lucena T."/>
        </authorList>
    </citation>
    <scope>NUCLEOTIDE SEQUENCE [LARGE SCALE GENOMIC DNA]</scope>
    <source>
        <strain evidence="3">CECT 8649</strain>
    </source>
</reference>
<dbReference type="InterPro" id="IPR043129">
    <property type="entry name" value="ATPase_NBD"/>
</dbReference>
<evidence type="ECO:0000313" key="2">
    <source>
        <dbReference type="EMBL" id="SMX28655.1"/>
    </source>
</evidence>
<dbReference type="Pfam" id="PF01869">
    <property type="entry name" value="BcrAD_BadFG"/>
    <property type="match status" value="1"/>
</dbReference>
<accession>A0A238JE08</accession>
<feature type="domain" description="ATPase BadF/BadG/BcrA/BcrD type" evidence="1">
    <location>
        <begin position="16"/>
        <end position="262"/>
    </location>
</feature>